<keyword evidence="3" id="KW-1185">Reference proteome</keyword>
<accession>A0AAW0VY28</accession>
<organism evidence="2 3">
    <name type="scientific">Cherax quadricarinatus</name>
    <name type="common">Australian red claw crayfish</name>
    <dbReference type="NCBI Taxonomy" id="27406"/>
    <lineage>
        <taxon>Eukaryota</taxon>
        <taxon>Metazoa</taxon>
        <taxon>Ecdysozoa</taxon>
        <taxon>Arthropoda</taxon>
        <taxon>Crustacea</taxon>
        <taxon>Multicrustacea</taxon>
        <taxon>Malacostraca</taxon>
        <taxon>Eumalacostraca</taxon>
        <taxon>Eucarida</taxon>
        <taxon>Decapoda</taxon>
        <taxon>Pleocyemata</taxon>
        <taxon>Astacidea</taxon>
        <taxon>Parastacoidea</taxon>
        <taxon>Parastacidae</taxon>
        <taxon>Cherax</taxon>
    </lineage>
</organism>
<feature type="compositionally biased region" description="Gly residues" evidence="1">
    <location>
        <begin position="1"/>
        <end position="14"/>
    </location>
</feature>
<reference evidence="2 3" key="1">
    <citation type="journal article" date="2024" name="BMC Genomics">
        <title>Genome assembly of redclaw crayfish (Cherax quadricarinatus) provides insights into its immune adaptation and hypoxia tolerance.</title>
        <authorList>
            <person name="Liu Z."/>
            <person name="Zheng J."/>
            <person name="Li H."/>
            <person name="Fang K."/>
            <person name="Wang S."/>
            <person name="He J."/>
            <person name="Zhou D."/>
            <person name="Weng S."/>
            <person name="Chi M."/>
            <person name="Gu Z."/>
            <person name="He J."/>
            <person name="Li F."/>
            <person name="Wang M."/>
        </authorList>
    </citation>
    <scope>NUCLEOTIDE SEQUENCE [LARGE SCALE GENOMIC DNA]</scope>
    <source>
        <strain evidence="2">ZL_2023a</strain>
    </source>
</reference>
<dbReference type="Proteomes" id="UP001445076">
    <property type="component" value="Unassembled WGS sequence"/>
</dbReference>
<feature type="region of interest" description="Disordered" evidence="1">
    <location>
        <begin position="1"/>
        <end position="20"/>
    </location>
</feature>
<feature type="non-terminal residue" evidence="2">
    <location>
        <position position="103"/>
    </location>
</feature>
<sequence>QQGKNIGSGGGAGGTITRATKVKYRSGREIRTAGANIFTEHNGGGDCEKGLRSMVFTSGRRTQDPHSPYHAQTSHYHAHTSHYHAHGAPPYLARYTSTITVGG</sequence>
<dbReference type="AlphaFoldDB" id="A0AAW0VY28"/>
<gene>
    <name evidence="2" type="ORF">OTU49_012789</name>
</gene>
<proteinExistence type="predicted"/>
<protein>
    <submittedName>
        <fullName evidence="2">Uncharacterized protein</fullName>
    </submittedName>
</protein>
<feature type="region of interest" description="Disordered" evidence="1">
    <location>
        <begin position="58"/>
        <end position="87"/>
    </location>
</feature>
<dbReference type="EMBL" id="JARKIK010000103">
    <property type="protein sequence ID" value="KAK8721372.1"/>
    <property type="molecule type" value="Genomic_DNA"/>
</dbReference>
<name>A0AAW0VY28_CHEQU</name>
<evidence type="ECO:0000256" key="1">
    <source>
        <dbReference type="SAM" id="MobiDB-lite"/>
    </source>
</evidence>
<evidence type="ECO:0000313" key="3">
    <source>
        <dbReference type="Proteomes" id="UP001445076"/>
    </source>
</evidence>
<comment type="caution">
    <text evidence="2">The sequence shown here is derived from an EMBL/GenBank/DDBJ whole genome shotgun (WGS) entry which is preliminary data.</text>
</comment>
<evidence type="ECO:0000313" key="2">
    <source>
        <dbReference type="EMBL" id="KAK8721372.1"/>
    </source>
</evidence>
<feature type="compositionally biased region" description="Basic residues" evidence="1">
    <location>
        <begin position="76"/>
        <end position="85"/>
    </location>
</feature>
<feature type="non-terminal residue" evidence="2">
    <location>
        <position position="1"/>
    </location>
</feature>